<reference evidence="13 14" key="1">
    <citation type="submission" date="2016-07" db="EMBL/GenBank/DDBJ databases">
        <title>Pervasive Adenine N6-methylation of Active Genes in Fungi.</title>
        <authorList>
            <consortium name="DOE Joint Genome Institute"/>
            <person name="Mondo S.J."/>
            <person name="Dannebaum R.O."/>
            <person name="Kuo R.C."/>
            <person name="Labutti K."/>
            <person name="Haridas S."/>
            <person name="Kuo A."/>
            <person name="Salamov A."/>
            <person name="Ahrendt S.R."/>
            <person name="Lipzen A."/>
            <person name="Sullivan W."/>
            <person name="Andreopoulos W.B."/>
            <person name="Clum A."/>
            <person name="Lindquist E."/>
            <person name="Daum C."/>
            <person name="Ramamoorthy G.K."/>
            <person name="Gryganskyi A."/>
            <person name="Culley D."/>
            <person name="Magnuson J.K."/>
            <person name="James T.Y."/>
            <person name="O'Malley M.A."/>
            <person name="Stajich J.E."/>
            <person name="Spatafora J.W."/>
            <person name="Visel A."/>
            <person name="Grigoriev I.V."/>
        </authorList>
    </citation>
    <scope>NUCLEOTIDE SEQUENCE [LARGE SCALE GENOMIC DNA]</scope>
    <source>
        <strain evidence="13 14">12-1054</strain>
    </source>
</reference>
<keyword evidence="14" id="KW-1185">Reference proteome</keyword>
<dbReference type="Gene3D" id="2.30.30.40">
    <property type="entry name" value="SH3 Domains"/>
    <property type="match status" value="1"/>
</dbReference>
<organism evidence="13 14">
    <name type="scientific">Protomyces lactucae-debilis</name>
    <dbReference type="NCBI Taxonomy" id="2754530"/>
    <lineage>
        <taxon>Eukaryota</taxon>
        <taxon>Fungi</taxon>
        <taxon>Dikarya</taxon>
        <taxon>Ascomycota</taxon>
        <taxon>Taphrinomycotina</taxon>
        <taxon>Taphrinomycetes</taxon>
        <taxon>Taphrinales</taxon>
        <taxon>Protomycetaceae</taxon>
        <taxon>Protomyces</taxon>
    </lineage>
</organism>
<dbReference type="InterPro" id="IPR035522">
    <property type="entry name" value="Sho1_SH3"/>
</dbReference>
<evidence type="ECO:0000256" key="5">
    <source>
        <dbReference type="ARBA" id="ARBA00022692"/>
    </source>
</evidence>
<keyword evidence="7" id="KW-0346">Stress response</keyword>
<feature type="transmembrane region" description="Helical" evidence="11">
    <location>
        <begin position="105"/>
        <end position="125"/>
    </location>
</feature>
<keyword evidence="4" id="KW-1003">Cell membrane</keyword>
<dbReference type="PRINTS" id="PR00452">
    <property type="entry name" value="SH3DOMAIN"/>
</dbReference>
<protein>
    <recommendedName>
        <fullName evidence="12">SH3 domain-containing protein</fullName>
    </recommendedName>
</protein>
<dbReference type="Proteomes" id="UP000193685">
    <property type="component" value="Unassembled WGS sequence"/>
</dbReference>
<evidence type="ECO:0000256" key="9">
    <source>
        <dbReference type="PROSITE-ProRule" id="PRU00192"/>
    </source>
</evidence>
<feature type="compositionally biased region" description="Polar residues" evidence="10">
    <location>
        <begin position="178"/>
        <end position="193"/>
    </location>
</feature>
<dbReference type="CDD" id="cd11855">
    <property type="entry name" value="SH3_Sho1p"/>
    <property type="match status" value="1"/>
</dbReference>
<dbReference type="InterPro" id="IPR001452">
    <property type="entry name" value="SH3_domain"/>
</dbReference>
<evidence type="ECO:0000256" key="7">
    <source>
        <dbReference type="ARBA" id="ARBA00023016"/>
    </source>
</evidence>
<dbReference type="AlphaFoldDB" id="A0A1Y2FGZ7"/>
<feature type="transmembrane region" description="Helical" evidence="11">
    <location>
        <begin position="47"/>
        <end position="71"/>
    </location>
</feature>
<dbReference type="SMART" id="SM00326">
    <property type="entry name" value="SH3"/>
    <property type="match status" value="1"/>
</dbReference>
<keyword evidence="8 11" id="KW-0472">Membrane</keyword>
<dbReference type="OMA" id="NIVWIFY"/>
<dbReference type="GeneID" id="63784282"/>
<accession>A0A1Y2FGZ7</accession>
<dbReference type="PROSITE" id="PS50002">
    <property type="entry name" value="SH3"/>
    <property type="match status" value="1"/>
</dbReference>
<dbReference type="SUPFAM" id="SSF50044">
    <property type="entry name" value="SH3-domain"/>
    <property type="match status" value="1"/>
</dbReference>
<feature type="region of interest" description="Disordered" evidence="10">
    <location>
        <begin position="174"/>
        <end position="206"/>
    </location>
</feature>
<dbReference type="FunFam" id="2.30.30.40:FF:000213">
    <property type="entry name" value="High osmolarity signaling protein SHO1"/>
    <property type="match status" value="1"/>
</dbReference>
<evidence type="ECO:0000256" key="11">
    <source>
        <dbReference type="SAM" id="Phobius"/>
    </source>
</evidence>
<evidence type="ECO:0000256" key="2">
    <source>
        <dbReference type="ARBA" id="ARBA00009739"/>
    </source>
</evidence>
<evidence type="ECO:0000256" key="8">
    <source>
        <dbReference type="ARBA" id="ARBA00023136"/>
    </source>
</evidence>
<dbReference type="GO" id="GO:0005886">
    <property type="term" value="C:plasma membrane"/>
    <property type="evidence" value="ECO:0007669"/>
    <property type="project" value="UniProtKB-SubCell"/>
</dbReference>
<evidence type="ECO:0000256" key="6">
    <source>
        <dbReference type="ARBA" id="ARBA00022989"/>
    </source>
</evidence>
<dbReference type="GO" id="GO:0007232">
    <property type="term" value="P:osmosensory signaling pathway via Sho1 osmosensor"/>
    <property type="evidence" value="ECO:0007669"/>
    <property type="project" value="UniProtKB-ARBA"/>
</dbReference>
<evidence type="ECO:0000256" key="4">
    <source>
        <dbReference type="ARBA" id="ARBA00022475"/>
    </source>
</evidence>
<dbReference type="Pfam" id="PF00018">
    <property type="entry name" value="SH3_1"/>
    <property type="match status" value="1"/>
</dbReference>
<gene>
    <name evidence="13" type="ORF">BCR37DRAFT_346388</name>
</gene>
<dbReference type="OrthoDB" id="5983572at2759"/>
<name>A0A1Y2FGZ7_PROLT</name>
<sequence>MRRQRSFGHIFGSPFFVGTLSIAIIGWVIAFASSIASDVDSANFSHFAWWAVMYELALILGVTVCVLYNTYEKHKVALAAYAALGVALSSSTCNALIYSDEGAEQAVAVGHIFLSIVNLIWIGYFGSTPDSVSRGWVDGFASTKAPAVPDGPRPQSFAMNGRFASPYPKTLLDAPPRGTQQLASPSSAATPMSNTNGTNTTPQTQVSAPIGFDYRARAIYAYEANPEDPNEISFAKGEILEIADISGKWFQARNTKGEVGIAPSNYLTLIPLDS</sequence>
<evidence type="ECO:0000313" key="14">
    <source>
        <dbReference type="Proteomes" id="UP000193685"/>
    </source>
</evidence>
<evidence type="ECO:0000313" key="13">
    <source>
        <dbReference type="EMBL" id="ORY83221.1"/>
    </source>
</evidence>
<feature type="transmembrane region" description="Helical" evidence="11">
    <location>
        <begin position="78"/>
        <end position="99"/>
    </location>
</feature>
<comment type="subcellular location">
    <subcellularLocation>
        <location evidence="1">Cell membrane</location>
        <topology evidence="1">Multi-pass membrane protein</topology>
    </subcellularLocation>
</comment>
<feature type="transmembrane region" description="Helical" evidence="11">
    <location>
        <begin position="12"/>
        <end position="35"/>
    </location>
</feature>
<comment type="caution">
    <text evidence="13">The sequence shown here is derived from an EMBL/GenBank/DDBJ whole genome shotgun (WGS) entry which is preliminary data.</text>
</comment>
<dbReference type="InterPro" id="IPR036028">
    <property type="entry name" value="SH3-like_dom_sf"/>
</dbReference>
<dbReference type="EMBL" id="MCFI01000008">
    <property type="protein sequence ID" value="ORY83221.1"/>
    <property type="molecule type" value="Genomic_DNA"/>
</dbReference>
<keyword evidence="3 9" id="KW-0728">SH3 domain</keyword>
<evidence type="ECO:0000259" key="12">
    <source>
        <dbReference type="PROSITE" id="PS50002"/>
    </source>
</evidence>
<evidence type="ECO:0000256" key="1">
    <source>
        <dbReference type="ARBA" id="ARBA00004651"/>
    </source>
</evidence>
<comment type="similarity">
    <text evidence="2">Belongs to the SHO1 family.</text>
</comment>
<dbReference type="RefSeq" id="XP_040725802.1">
    <property type="nucleotide sequence ID" value="XM_040867683.1"/>
</dbReference>
<keyword evidence="5 11" id="KW-0812">Transmembrane</keyword>
<evidence type="ECO:0000256" key="3">
    <source>
        <dbReference type="ARBA" id="ARBA00022443"/>
    </source>
</evidence>
<proteinExistence type="inferred from homology"/>
<keyword evidence="6 11" id="KW-1133">Transmembrane helix</keyword>
<dbReference type="STRING" id="56484.A0A1Y2FGZ7"/>
<feature type="domain" description="SH3" evidence="12">
    <location>
        <begin position="211"/>
        <end position="272"/>
    </location>
</feature>
<evidence type="ECO:0000256" key="10">
    <source>
        <dbReference type="SAM" id="MobiDB-lite"/>
    </source>
</evidence>